<evidence type="ECO:0000259" key="1">
    <source>
        <dbReference type="Pfam" id="PF21674"/>
    </source>
</evidence>
<accession>A0AAF3FIJ5</accession>
<evidence type="ECO:0000313" key="2">
    <source>
        <dbReference type="Proteomes" id="UP000887575"/>
    </source>
</evidence>
<keyword evidence="2" id="KW-1185">Reference proteome</keyword>
<evidence type="ECO:0000313" key="3">
    <source>
        <dbReference type="WBParaSite" id="MBELARI_LOCUS6740"/>
    </source>
</evidence>
<organism evidence="2 3">
    <name type="scientific">Mesorhabditis belari</name>
    <dbReference type="NCBI Taxonomy" id="2138241"/>
    <lineage>
        <taxon>Eukaryota</taxon>
        <taxon>Metazoa</taxon>
        <taxon>Ecdysozoa</taxon>
        <taxon>Nematoda</taxon>
        <taxon>Chromadorea</taxon>
        <taxon>Rhabditida</taxon>
        <taxon>Rhabditina</taxon>
        <taxon>Rhabditomorpha</taxon>
        <taxon>Rhabditoidea</taxon>
        <taxon>Rhabditidae</taxon>
        <taxon>Mesorhabditinae</taxon>
        <taxon>Mesorhabditis</taxon>
    </lineage>
</organism>
<name>A0AAF3FIJ5_9BILA</name>
<proteinExistence type="predicted"/>
<dbReference type="WBParaSite" id="MBELARI_LOCUS6740">
    <property type="protein sequence ID" value="MBELARI_LOCUS6740"/>
    <property type="gene ID" value="MBELARI_LOCUS6740"/>
</dbReference>
<sequence>MKEFEKHIVDFSKQLGCSFTDEDAPLQQWSTENCFEFLTRCLWKIDPETQYESVKEQLLAQACSTIQPGWVPEFCRRLMMRYDGRFWCPSEDFPEYVSPFQDVDHRKALQAGSDSRKWIAALLRIGGLKAGSLGKMDAMIVGKPRPAPKPRQYTI</sequence>
<dbReference type="InterPro" id="IPR048349">
    <property type="entry name" value="CCDC22_N"/>
</dbReference>
<reference evidence="3" key="1">
    <citation type="submission" date="2024-02" db="UniProtKB">
        <authorList>
            <consortium name="WormBaseParasite"/>
        </authorList>
    </citation>
    <scope>IDENTIFICATION</scope>
</reference>
<feature type="domain" description="CCDC22 N-terminal" evidence="1">
    <location>
        <begin position="1"/>
        <end position="55"/>
    </location>
</feature>
<protein>
    <recommendedName>
        <fullName evidence="1">CCDC22 N-terminal domain-containing protein</fullName>
    </recommendedName>
</protein>
<dbReference type="AlphaFoldDB" id="A0AAF3FIJ5"/>
<dbReference type="Proteomes" id="UP000887575">
    <property type="component" value="Unassembled WGS sequence"/>
</dbReference>
<dbReference type="Pfam" id="PF21674">
    <property type="entry name" value="CCDC22_N"/>
    <property type="match status" value="1"/>
</dbReference>